<sequence length="94" mass="10289">MPSPSPTPGSTITCKRLKPNVVNAPTLEYTTLVTAPATLGHLFMGIPRQTKVGNFHSGEITDENKLEALAVVLMALHRLATVVTEWKFQCWGEK</sequence>
<reference evidence="3 4" key="1">
    <citation type="journal article" date="2020" name="Nat. Food">
        <title>A phased Vanilla planifolia genome enables genetic improvement of flavour and production.</title>
        <authorList>
            <person name="Hasing T."/>
            <person name="Tang H."/>
            <person name="Brym M."/>
            <person name="Khazi F."/>
            <person name="Huang T."/>
            <person name="Chambers A.H."/>
        </authorList>
    </citation>
    <scope>NUCLEOTIDE SEQUENCE [LARGE SCALE GENOMIC DNA]</scope>
    <source>
        <tissue evidence="1">Leaf</tissue>
    </source>
</reference>
<dbReference type="Proteomes" id="UP000639772">
    <property type="component" value="Unassembled WGS sequence"/>
</dbReference>
<dbReference type="Proteomes" id="UP000636800">
    <property type="component" value="Unassembled WGS sequence"/>
</dbReference>
<comment type="caution">
    <text evidence="1">The sequence shown here is derived from an EMBL/GenBank/DDBJ whole genome shotgun (WGS) entry which is preliminary data.</text>
</comment>
<gene>
    <name evidence="2" type="ORF">HPP92_028780</name>
    <name evidence="1" type="ORF">HPP92_028791</name>
</gene>
<keyword evidence="3" id="KW-1185">Reference proteome</keyword>
<name>A0A835P636_VANPL</name>
<organism evidence="1 4">
    <name type="scientific">Vanilla planifolia</name>
    <name type="common">Vanilla</name>
    <dbReference type="NCBI Taxonomy" id="51239"/>
    <lineage>
        <taxon>Eukaryota</taxon>
        <taxon>Viridiplantae</taxon>
        <taxon>Streptophyta</taxon>
        <taxon>Embryophyta</taxon>
        <taxon>Tracheophyta</taxon>
        <taxon>Spermatophyta</taxon>
        <taxon>Magnoliopsida</taxon>
        <taxon>Liliopsida</taxon>
        <taxon>Asparagales</taxon>
        <taxon>Orchidaceae</taxon>
        <taxon>Vanilloideae</taxon>
        <taxon>Vanilleae</taxon>
        <taxon>Vanilla</taxon>
    </lineage>
</organism>
<dbReference type="EMBL" id="JADCNL010000568">
    <property type="protein sequence ID" value="KAG0446556.1"/>
    <property type="molecule type" value="Genomic_DNA"/>
</dbReference>
<evidence type="ECO:0000313" key="3">
    <source>
        <dbReference type="Proteomes" id="UP000636800"/>
    </source>
</evidence>
<evidence type="ECO:0000313" key="1">
    <source>
        <dbReference type="EMBL" id="KAG0446535.1"/>
    </source>
</evidence>
<protein>
    <submittedName>
        <fullName evidence="1">Uncharacterized protein</fullName>
    </submittedName>
</protein>
<accession>A0A835P636</accession>
<dbReference type="EMBL" id="JADCNM010000569">
    <property type="protein sequence ID" value="KAG0446535.1"/>
    <property type="molecule type" value="Genomic_DNA"/>
</dbReference>
<evidence type="ECO:0000313" key="4">
    <source>
        <dbReference type="Proteomes" id="UP000639772"/>
    </source>
</evidence>
<dbReference type="AlphaFoldDB" id="A0A835P636"/>
<proteinExistence type="predicted"/>
<evidence type="ECO:0000313" key="2">
    <source>
        <dbReference type="EMBL" id="KAG0446556.1"/>
    </source>
</evidence>